<proteinExistence type="predicted"/>
<organism evidence="2">
    <name type="scientific">Zea mays</name>
    <name type="common">Maize</name>
    <dbReference type="NCBI Taxonomy" id="4577"/>
    <lineage>
        <taxon>Eukaryota</taxon>
        <taxon>Viridiplantae</taxon>
        <taxon>Streptophyta</taxon>
        <taxon>Embryophyta</taxon>
        <taxon>Tracheophyta</taxon>
        <taxon>Spermatophyta</taxon>
        <taxon>Magnoliopsida</taxon>
        <taxon>Liliopsida</taxon>
        <taxon>Poales</taxon>
        <taxon>Poaceae</taxon>
        <taxon>PACMAD clade</taxon>
        <taxon>Panicoideae</taxon>
        <taxon>Andropogonodae</taxon>
        <taxon>Andropogoneae</taxon>
        <taxon>Tripsacinae</taxon>
        <taxon>Zea</taxon>
    </lineage>
</organism>
<gene>
    <name evidence="2" type="ORF">ZEAMMB73_Zm00001d050272</name>
</gene>
<dbReference type="ExpressionAtlas" id="K7UUL4">
    <property type="expression patterns" value="baseline and differential"/>
</dbReference>
<protein>
    <submittedName>
        <fullName evidence="2">UPF0503 protein chloroplastic</fullName>
    </submittedName>
</protein>
<dbReference type="HOGENOM" id="CLU_872560_0_0_1"/>
<reference evidence="2" key="1">
    <citation type="submission" date="2015-12" db="EMBL/GenBank/DDBJ databases">
        <title>Update maize B73 reference genome by single molecule sequencing technologies.</title>
        <authorList>
            <consortium name="Maize Genome Sequencing Project"/>
            <person name="Ware D."/>
        </authorList>
    </citation>
    <scope>NUCLEOTIDE SEQUENCE</scope>
    <source>
        <tissue evidence="2">Seedling</tissue>
    </source>
</reference>
<sequence length="319" mass="35770">MFSEEEIAVAEDSGEIVSVMEPVSVVGTSGEMETEVSAERDVRAMKDHIDLEASQSQQPRKLPSKDLKEIVGSFWLATSTFSKKWQKWRGKQKLKAGGKENRGSDPPLPRGVQGRRVRRRRPRVLGAMAGPARPRQLDDGSNAPVTYVLKGSQAEQMLCPQWQPQTMENTPVTTNSTLEKQIQEDFCQRAMSQDGTQQPFSSDWRLSNCTATSIDPALPKPAAGGFEQDQTMDNDDAQIGVAKTQGKYWGIFICWLLGNGCLFGFNEMLTIEDYYVYLFPKYHPTRIITLTYQPFVLATTAIFTYHEAKVNADRSFSKP</sequence>
<dbReference type="Pfam" id="PF05340">
    <property type="entry name" value="DUF740"/>
    <property type="match status" value="1"/>
</dbReference>
<dbReference type="PANTHER" id="PTHR31659:SF9">
    <property type="entry name" value="PROTEIN: UPF0503-LIKE PROTEIN, PUTATIVE (DUF740)-RELATED"/>
    <property type="match status" value="1"/>
</dbReference>
<dbReference type="eggNOG" id="KOG1479">
    <property type="taxonomic scope" value="Eukaryota"/>
</dbReference>
<evidence type="ECO:0000313" key="2">
    <source>
        <dbReference type="EMBL" id="AQK52229.1"/>
    </source>
</evidence>
<dbReference type="EMBL" id="CM000780">
    <property type="protein sequence ID" value="AQK52229.1"/>
    <property type="molecule type" value="Genomic_DNA"/>
</dbReference>
<dbReference type="InterPro" id="IPR008004">
    <property type="entry name" value="OCTOPUS-like"/>
</dbReference>
<dbReference type="PaxDb" id="4577-GRMZM2G303728_P01"/>
<feature type="compositionally biased region" description="Basic residues" evidence="1">
    <location>
        <begin position="87"/>
        <end position="96"/>
    </location>
</feature>
<name>K7UUL4_MAIZE</name>
<feature type="region of interest" description="Disordered" evidence="1">
    <location>
        <begin position="87"/>
        <end position="117"/>
    </location>
</feature>
<evidence type="ECO:0000256" key="1">
    <source>
        <dbReference type="SAM" id="MobiDB-lite"/>
    </source>
</evidence>
<dbReference type="PANTHER" id="PTHR31659">
    <property type="entry name" value="PROTEIN: UPF0503-LIKE PROTEIN, PUTATIVE (DUF740)-RELATED"/>
    <property type="match status" value="1"/>
</dbReference>
<dbReference type="AlphaFoldDB" id="K7UUL4"/>
<accession>K7UUL4</accession>
<dbReference type="InParanoid" id="K7UUL4"/>